<dbReference type="RefSeq" id="XP_040669357.1">
    <property type="nucleotide sequence ID" value="XM_040816239.1"/>
</dbReference>
<dbReference type="GeneID" id="63731750"/>
<feature type="region of interest" description="Disordered" evidence="1">
    <location>
        <begin position="51"/>
        <end position="112"/>
    </location>
</feature>
<dbReference type="Proteomes" id="UP000184073">
    <property type="component" value="Unassembled WGS sequence"/>
</dbReference>
<dbReference type="VEuPathDB" id="FungiDB:ASPVEDRAFT_741159"/>
<proteinExistence type="predicted"/>
<evidence type="ECO:0000313" key="2">
    <source>
        <dbReference type="EMBL" id="OJJ03595.1"/>
    </source>
</evidence>
<reference evidence="3" key="1">
    <citation type="journal article" date="2017" name="Genome Biol.">
        <title>Comparative genomics reveals high biological diversity and specific adaptations in the industrially and medically important fungal genus Aspergillus.</title>
        <authorList>
            <person name="de Vries R.P."/>
            <person name="Riley R."/>
            <person name="Wiebenga A."/>
            <person name="Aguilar-Osorio G."/>
            <person name="Amillis S."/>
            <person name="Uchima C.A."/>
            <person name="Anderluh G."/>
            <person name="Asadollahi M."/>
            <person name="Askin M."/>
            <person name="Barry K."/>
            <person name="Battaglia E."/>
            <person name="Bayram O."/>
            <person name="Benocci T."/>
            <person name="Braus-Stromeyer S.A."/>
            <person name="Caldana C."/>
            <person name="Canovas D."/>
            <person name="Cerqueira G.C."/>
            <person name="Chen F."/>
            <person name="Chen W."/>
            <person name="Choi C."/>
            <person name="Clum A."/>
            <person name="Dos Santos R.A."/>
            <person name="Damasio A.R."/>
            <person name="Diallinas G."/>
            <person name="Emri T."/>
            <person name="Fekete E."/>
            <person name="Flipphi M."/>
            <person name="Freyberg S."/>
            <person name="Gallo A."/>
            <person name="Gournas C."/>
            <person name="Habgood R."/>
            <person name="Hainaut M."/>
            <person name="Harispe M.L."/>
            <person name="Henrissat B."/>
            <person name="Hilden K.S."/>
            <person name="Hope R."/>
            <person name="Hossain A."/>
            <person name="Karabika E."/>
            <person name="Karaffa L."/>
            <person name="Karanyi Z."/>
            <person name="Krasevec N."/>
            <person name="Kuo A."/>
            <person name="Kusch H."/>
            <person name="LaButti K."/>
            <person name="Lagendijk E.L."/>
            <person name="Lapidus A."/>
            <person name="Levasseur A."/>
            <person name="Lindquist E."/>
            <person name="Lipzen A."/>
            <person name="Logrieco A.F."/>
            <person name="MacCabe A."/>
            <person name="Maekelae M.R."/>
            <person name="Malavazi I."/>
            <person name="Melin P."/>
            <person name="Meyer V."/>
            <person name="Mielnichuk N."/>
            <person name="Miskei M."/>
            <person name="Molnar A.P."/>
            <person name="Mule G."/>
            <person name="Ngan C.Y."/>
            <person name="Orejas M."/>
            <person name="Orosz E."/>
            <person name="Ouedraogo J.P."/>
            <person name="Overkamp K.M."/>
            <person name="Park H.-S."/>
            <person name="Perrone G."/>
            <person name="Piumi F."/>
            <person name="Punt P.J."/>
            <person name="Ram A.F."/>
            <person name="Ramon A."/>
            <person name="Rauscher S."/>
            <person name="Record E."/>
            <person name="Riano-Pachon D.M."/>
            <person name="Robert V."/>
            <person name="Roehrig J."/>
            <person name="Ruller R."/>
            <person name="Salamov A."/>
            <person name="Salih N.S."/>
            <person name="Samson R.A."/>
            <person name="Sandor E."/>
            <person name="Sanguinetti M."/>
            <person name="Schuetze T."/>
            <person name="Sepcic K."/>
            <person name="Shelest E."/>
            <person name="Sherlock G."/>
            <person name="Sophianopoulou V."/>
            <person name="Squina F.M."/>
            <person name="Sun H."/>
            <person name="Susca A."/>
            <person name="Todd R.B."/>
            <person name="Tsang A."/>
            <person name="Unkles S.E."/>
            <person name="van de Wiele N."/>
            <person name="van Rossen-Uffink D."/>
            <person name="Oliveira J.V."/>
            <person name="Vesth T.C."/>
            <person name="Visser J."/>
            <person name="Yu J.-H."/>
            <person name="Zhou M."/>
            <person name="Andersen M.R."/>
            <person name="Archer D.B."/>
            <person name="Baker S.E."/>
            <person name="Benoit I."/>
            <person name="Brakhage A.A."/>
            <person name="Braus G.H."/>
            <person name="Fischer R."/>
            <person name="Frisvad J.C."/>
            <person name="Goldman G.H."/>
            <person name="Houbraken J."/>
            <person name="Oakley B."/>
            <person name="Pocsi I."/>
            <person name="Scazzocchio C."/>
            <person name="Seiboth B."/>
            <person name="vanKuyk P.A."/>
            <person name="Wortman J."/>
            <person name="Dyer P.S."/>
            <person name="Grigoriev I.V."/>
        </authorList>
    </citation>
    <scope>NUCLEOTIDE SEQUENCE [LARGE SCALE GENOMIC DNA]</scope>
    <source>
        <strain evidence="3">CBS 583.65</strain>
    </source>
</reference>
<dbReference type="AlphaFoldDB" id="A0A1L9PQ85"/>
<evidence type="ECO:0000313" key="3">
    <source>
        <dbReference type="Proteomes" id="UP000184073"/>
    </source>
</evidence>
<keyword evidence="3" id="KW-1185">Reference proteome</keyword>
<feature type="compositionally biased region" description="Basic residues" evidence="1">
    <location>
        <begin position="51"/>
        <end position="60"/>
    </location>
</feature>
<accession>A0A1L9PQ85</accession>
<gene>
    <name evidence="2" type="ORF">ASPVEDRAFT_741159</name>
</gene>
<organism evidence="2 3">
    <name type="scientific">Aspergillus versicolor CBS 583.65</name>
    <dbReference type="NCBI Taxonomy" id="1036611"/>
    <lineage>
        <taxon>Eukaryota</taxon>
        <taxon>Fungi</taxon>
        <taxon>Dikarya</taxon>
        <taxon>Ascomycota</taxon>
        <taxon>Pezizomycotina</taxon>
        <taxon>Eurotiomycetes</taxon>
        <taxon>Eurotiomycetidae</taxon>
        <taxon>Eurotiales</taxon>
        <taxon>Aspergillaceae</taxon>
        <taxon>Aspergillus</taxon>
        <taxon>Aspergillus subgen. Nidulantes</taxon>
    </lineage>
</organism>
<name>A0A1L9PQ85_ASPVE</name>
<dbReference type="EMBL" id="KV878130">
    <property type="protein sequence ID" value="OJJ03595.1"/>
    <property type="molecule type" value="Genomic_DNA"/>
</dbReference>
<feature type="region of interest" description="Disordered" evidence="1">
    <location>
        <begin position="145"/>
        <end position="178"/>
    </location>
</feature>
<evidence type="ECO:0000256" key="1">
    <source>
        <dbReference type="SAM" id="MobiDB-lite"/>
    </source>
</evidence>
<protein>
    <submittedName>
        <fullName evidence="2">Uncharacterized protein</fullName>
    </submittedName>
</protein>
<sequence length="178" mass="19698">MRADPQFLLVSTYHNRPSLSLEAGCKPATNSRGQPYHTYLARYGDDHIVSKSKQRKHHVNHEREQKNSANPQRQTVDRKANGTDNGHPYQVNNNNQRFMDSRNPPWHQTTSTHFLSPLNSTASDAHCLLPGPSCIAIAIAIANNSPGRSLPESPKDSPEQGFSPFLTKSRIAPGPAPT</sequence>